<dbReference type="PANTHER" id="PTHR43895">
    <property type="entry name" value="CALCIUM/CALMODULIN-DEPENDENT PROTEIN KINASE KINASE-RELATED"/>
    <property type="match status" value="1"/>
</dbReference>
<dbReference type="GO" id="GO:0005524">
    <property type="term" value="F:ATP binding"/>
    <property type="evidence" value="ECO:0007669"/>
    <property type="project" value="UniProtKB-UniRule"/>
</dbReference>
<dbReference type="OrthoDB" id="68483at2759"/>
<evidence type="ECO:0000256" key="6">
    <source>
        <dbReference type="PROSITE-ProRule" id="PRU10141"/>
    </source>
</evidence>
<feature type="binding site" evidence="6">
    <location>
        <position position="80"/>
    </location>
    <ligand>
        <name>ATP</name>
        <dbReference type="ChEBI" id="CHEBI:30616"/>
    </ligand>
</feature>
<dbReference type="Gene3D" id="1.10.510.10">
    <property type="entry name" value="Transferase(Phosphotransferase) domain 1"/>
    <property type="match status" value="1"/>
</dbReference>
<dbReference type="InterPro" id="IPR017441">
    <property type="entry name" value="Protein_kinase_ATP_BS"/>
</dbReference>
<feature type="domain" description="Protein kinase" evidence="7">
    <location>
        <begin position="46"/>
        <end position="198"/>
    </location>
</feature>
<dbReference type="PANTHER" id="PTHR43895:SF150">
    <property type="entry name" value="SERINE_THREONINE-PROTEIN KINASE STK11"/>
    <property type="match status" value="1"/>
</dbReference>
<reference evidence="8 9" key="1">
    <citation type="submission" date="2019-03" db="EMBL/GenBank/DDBJ databases">
        <title>Single cell metagenomics reveals metabolic interactions within the superorganism composed of flagellate Streblomastix strix and complex community of Bacteroidetes bacteria on its surface.</title>
        <authorList>
            <person name="Treitli S.C."/>
            <person name="Kolisko M."/>
            <person name="Husnik F."/>
            <person name="Keeling P."/>
            <person name="Hampl V."/>
        </authorList>
    </citation>
    <scope>NUCLEOTIDE SEQUENCE [LARGE SCALE GENOMIC DNA]</scope>
    <source>
        <strain evidence="8">ST1C</strain>
    </source>
</reference>
<evidence type="ECO:0000256" key="3">
    <source>
        <dbReference type="ARBA" id="ARBA00022741"/>
    </source>
</evidence>
<dbReference type="GO" id="GO:0007165">
    <property type="term" value="P:signal transduction"/>
    <property type="evidence" value="ECO:0007669"/>
    <property type="project" value="TreeGrafter"/>
</dbReference>
<keyword evidence="5 6" id="KW-0067">ATP-binding</keyword>
<dbReference type="PROSITE" id="PS50011">
    <property type="entry name" value="PROTEIN_KINASE_DOM"/>
    <property type="match status" value="1"/>
</dbReference>
<keyword evidence="1" id="KW-0723">Serine/threonine-protein kinase</keyword>
<dbReference type="GO" id="GO:0004674">
    <property type="term" value="F:protein serine/threonine kinase activity"/>
    <property type="evidence" value="ECO:0007669"/>
    <property type="project" value="UniProtKB-KW"/>
</dbReference>
<evidence type="ECO:0000259" key="7">
    <source>
        <dbReference type="PROSITE" id="PS50011"/>
    </source>
</evidence>
<proteinExistence type="predicted"/>
<evidence type="ECO:0000313" key="8">
    <source>
        <dbReference type="EMBL" id="KAA6397045.1"/>
    </source>
</evidence>
<dbReference type="SUPFAM" id="SSF56112">
    <property type="entry name" value="Protein kinase-like (PK-like)"/>
    <property type="match status" value="1"/>
</dbReference>
<evidence type="ECO:0000313" key="9">
    <source>
        <dbReference type="Proteomes" id="UP000324800"/>
    </source>
</evidence>
<dbReference type="Pfam" id="PF00069">
    <property type="entry name" value="Pkinase"/>
    <property type="match status" value="1"/>
</dbReference>
<gene>
    <name evidence="8" type="ORF">EZS28_007430</name>
</gene>
<dbReference type="Gene3D" id="3.30.200.20">
    <property type="entry name" value="Phosphorylase Kinase, domain 1"/>
    <property type="match status" value="1"/>
</dbReference>
<evidence type="ECO:0000256" key="4">
    <source>
        <dbReference type="ARBA" id="ARBA00022777"/>
    </source>
</evidence>
<dbReference type="Proteomes" id="UP000324800">
    <property type="component" value="Unassembled WGS sequence"/>
</dbReference>
<sequence length="198" mass="22777">MDVPHIPHRPSLQDLQKSSFLKSVIFTDTLLKSRDEQSGIRTINQYVVHQKIGEGAYAKVKLVHIINEPNKVYAMKVVKKDLKKKNRIPSFGNPLGTPLGSPFGQARGQDYDINREVALMKKMKHPNIVRLREVIDDNQMRKLYMILELVKGGPCFQYDQEPLNEEQARSYFIDTIIGISFIHKNHIVHHDIKPANLL</sequence>
<dbReference type="InterPro" id="IPR011009">
    <property type="entry name" value="Kinase-like_dom_sf"/>
</dbReference>
<comment type="caution">
    <text evidence="8">The sequence shown here is derived from an EMBL/GenBank/DDBJ whole genome shotgun (WGS) entry which is preliminary data.</text>
</comment>
<dbReference type="PROSITE" id="PS00107">
    <property type="entry name" value="PROTEIN_KINASE_ATP"/>
    <property type="match status" value="1"/>
</dbReference>
<dbReference type="InterPro" id="IPR000719">
    <property type="entry name" value="Prot_kinase_dom"/>
</dbReference>
<evidence type="ECO:0000256" key="2">
    <source>
        <dbReference type="ARBA" id="ARBA00022679"/>
    </source>
</evidence>
<evidence type="ECO:0000256" key="5">
    <source>
        <dbReference type="ARBA" id="ARBA00022840"/>
    </source>
</evidence>
<keyword evidence="3 6" id="KW-0547">Nucleotide-binding</keyword>
<name>A0A5J4WRM0_9EUKA</name>
<accession>A0A5J4WRM0</accession>
<keyword evidence="4 8" id="KW-0418">Kinase</keyword>
<dbReference type="AlphaFoldDB" id="A0A5J4WRM0"/>
<keyword evidence="2" id="KW-0808">Transferase</keyword>
<organism evidence="8 9">
    <name type="scientific">Streblomastix strix</name>
    <dbReference type="NCBI Taxonomy" id="222440"/>
    <lineage>
        <taxon>Eukaryota</taxon>
        <taxon>Metamonada</taxon>
        <taxon>Preaxostyla</taxon>
        <taxon>Oxymonadida</taxon>
        <taxon>Streblomastigidae</taxon>
        <taxon>Streblomastix</taxon>
    </lineage>
</organism>
<protein>
    <submittedName>
        <fullName evidence="8">Putative Serine Threonine protein kinase</fullName>
    </submittedName>
</protein>
<dbReference type="EMBL" id="SNRW01001276">
    <property type="protein sequence ID" value="KAA6397045.1"/>
    <property type="molecule type" value="Genomic_DNA"/>
</dbReference>
<dbReference type="SMART" id="SM00220">
    <property type="entry name" value="S_TKc"/>
    <property type="match status" value="1"/>
</dbReference>
<evidence type="ECO:0000256" key="1">
    <source>
        <dbReference type="ARBA" id="ARBA00022527"/>
    </source>
</evidence>